<evidence type="ECO:0000256" key="8">
    <source>
        <dbReference type="ARBA" id="ARBA00023136"/>
    </source>
</evidence>
<dbReference type="Pfam" id="PF12037">
    <property type="entry name" value="ATAD3_N"/>
    <property type="match status" value="1"/>
</dbReference>
<evidence type="ECO:0000256" key="4">
    <source>
        <dbReference type="ARBA" id="ARBA00022792"/>
    </source>
</evidence>
<dbReference type="PANTHER" id="PTHR23075">
    <property type="entry name" value="PUTATIVE ATP-ASE"/>
    <property type="match status" value="1"/>
</dbReference>
<dbReference type="Gene3D" id="3.40.50.300">
    <property type="entry name" value="P-loop containing nucleotide triphosphate hydrolases"/>
    <property type="match status" value="1"/>
</dbReference>
<keyword evidence="8" id="KW-0472">Membrane</keyword>
<dbReference type="PROSITE" id="PS00674">
    <property type="entry name" value="AAA"/>
    <property type="match status" value="1"/>
</dbReference>
<comment type="subcellular location">
    <subcellularLocation>
        <location evidence="1">Mitochondrion inner membrane</location>
    </subcellularLocation>
    <subcellularLocation>
        <location evidence="2">Mitochondrion matrix</location>
        <location evidence="2">Mitochondrion nucleoid</location>
    </subcellularLocation>
</comment>
<dbReference type="InterPro" id="IPR027417">
    <property type="entry name" value="P-loop_NTPase"/>
</dbReference>
<keyword evidence="5 10" id="KW-0067">ATP-binding</keyword>
<gene>
    <name evidence="13" type="ORF">OMED0936_LOCUS265</name>
</gene>
<dbReference type="AlphaFoldDB" id="A0A6T5SN43"/>
<dbReference type="InterPro" id="IPR003593">
    <property type="entry name" value="AAA+_ATPase"/>
</dbReference>
<reference evidence="13" key="1">
    <citation type="submission" date="2021-01" db="EMBL/GenBank/DDBJ databases">
        <authorList>
            <person name="Corre E."/>
            <person name="Pelletier E."/>
            <person name="Niang G."/>
            <person name="Scheremetjew M."/>
            <person name="Finn R."/>
            <person name="Kale V."/>
            <person name="Holt S."/>
            <person name="Cochrane G."/>
            <person name="Meng A."/>
            <person name="Brown T."/>
            <person name="Cohen L."/>
        </authorList>
    </citation>
    <scope>NUCLEOTIDE SEQUENCE</scope>
    <source>
        <strain evidence="13">Clade-D-RCC2573</strain>
    </source>
</reference>
<evidence type="ECO:0000256" key="9">
    <source>
        <dbReference type="ARBA" id="ARBA00023271"/>
    </source>
</evidence>
<dbReference type="GO" id="GO:0005524">
    <property type="term" value="F:ATP binding"/>
    <property type="evidence" value="ECO:0007669"/>
    <property type="project" value="UniProtKB-KW"/>
</dbReference>
<dbReference type="Pfam" id="PF00004">
    <property type="entry name" value="AAA"/>
    <property type="match status" value="1"/>
</dbReference>
<feature type="coiled-coil region" evidence="11">
    <location>
        <begin position="116"/>
        <end position="236"/>
    </location>
</feature>
<dbReference type="GO" id="GO:0042645">
    <property type="term" value="C:mitochondrial nucleoid"/>
    <property type="evidence" value="ECO:0007669"/>
    <property type="project" value="UniProtKB-SubCell"/>
</dbReference>
<dbReference type="EMBL" id="HBFF01000339">
    <property type="protein sequence ID" value="CAD8727357.1"/>
    <property type="molecule type" value="Transcribed_RNA"/>
</dbReference>
<evidence type="ECO:0000256" key="5">
    <source>
        <dbReference type="ARBA" id="ARBA00022840"/>
    </source>
</evidence>
<dbReference type="GO" id="GO:0008270">
    <property type="term" value="F:zinc ion binding"/>
    <property type="evidence" value="ECO:0007669"/>
    <property type="project" value="TreeGrafter"/>
</dbReference>
<evidence type="ECO:0000256" key="1">
    <source>
        <dbReference type="ARBA" id="ARBA00004273"/>
    </source>
</evidence>
<keyword evidence="7" id="KW-0496">Mitochondrion</keyword>
<dbReference type="SUPFAM" id="SSF52540">
    <property type="entry name" value="P-loop containing nucleoside triphosphate hydrolases"/>
    <property type="match status" value="1"/>
</dbReference>
<dbReference type="SMART" id="SM00382">
    <property type="entry name" value="AAA"/>
    <property type="match status" value="1"/>
</dbReference>
<dbReference type="GO" id="GO:0016887">
    <property type="term" value="F:ATP hydrolysis activity"/>
    <property type="evidence" value="ECO:0007669"/>
    <property type="project" value="InterPro"/>
</dbReference>
<dbReference type="InterPro" id="IPR003959">
    <property type="entry name" value="ATPase_AAA_core"/>
</dbReference>
<name>A0A6T5SN43_9CHLO</name>
<evidence type="ECO:0000256" key="6">
    <source>
        <dbReference type="ARBA" id="ARBA00023054"/>
    </source>
</evidence>
<dbReference type="PANTHER" id="PTHR23075:SF0">
    <property type="entry name" value="ATPASE FAMILY AAA DOMAIN-CONTAINING PROTEIN 3"/>
    <property type="match status" value="1"/>
</dbReference>
<keyword evidence="9" id="KW-1135">Mitochondrion nucleoid</keyword>
<keyword evidence="3 10" id="KW-0547">Nucleotide-binding</keyword>
<dbReference type="InterPro" id="IPR003960">
    <property type="entry name" value="ATPase_AAA_CS"/>
</dbReference>
<evidence type="ECO:0000256" key="11">
    <source>
        <dbReference type="SAM" id="Coils"/>
    </source>
</evidence>
<feature type="domain" description="AAA+ ATPase" evidence="12">
    <location>
        <begin position="394"/>
        <end position="527"/>
    </location>
</feature>
<dbReference type="GO" id="GO:0007005">
    <property type="term" value="P:mitochondrion organization"/>
    <property type="evidence" value="ECO:0007669"/>
    <property type="project" value="TreeGrafter"/>
</dbReference>
<keyword evidence="6 11" id="KW-0175">Coiled coil</keyword>
<keyword evidence="4" id="KW-0999">Mitochondrion inner membrane</keyword>
<dbReference type="GO" id="GO:0005743">
    <property type="term" value="C:mitochondrial inner membrane"/>
    <property type="evidence" value="ECO:0007669"/>
    <property type="project" value="UniProtKB-SubCell"/>
</dbReference>
<evidence type="ECO:0000256" key="10">
    <source>
        <dbReference type="RuleBase" id="RU003651"/>
    </source>
</evidence>
<protein>
    <recommendedName>
        <fullName evidence="12">AAA+ ATPase domain-containing protein</fullName>
    </recommendedName>
</protein>
<dbReference type="InterPro" id="IPR021911">
    <property type="entry name" value="ATAD3_N"/>
</dbReference>
<evidence type="ECO:0000256" key="3">
    <source>
        <dbReference type="ARBA" id="ARBA00022741"/>
    </source>
</evidence>
<accession>A0A6T5SN43</accession>
<evidence type="ECO:0000256" key="2">
    <source>
        <dbReference type="ARBA" id="ARBA00004436"/>
    </source>
</evidence>
<dbReference type="Gene3D" id="1.10.8.60">
    <property type="match status" value="1"/>
</dbReference>
<evidence type="ECO:0000313" key="13">
    <source>
        <dbReference type="EMBL" id="CAD8727357.1"/>
    </source>
</evidence>
<sequence>MTPPLRAYASRAVRRASSTTVRSGDVNGAAIDATSSSSASTGLRAALAAVFAATTTVTASCARGKDATPAFESEIKGSRSNKSGANAAFDPEALERGAKALREINASPYATKVLELSKTQEQTKQQEMRAKEAEAQAAAAAHAVEREKVMWSEQSRVEKERAQQSAQLKQYDDELARKRLQTDHEQRRQRNAEMVKLQEEGVERQEAIKRATEEKIQRERRETERYRAELERENLRAKAIAEAEGRIAENRKNEDVIRRQMMARVTAETDKAVKLVNETLGLIGGGVNSMLADRDRLAMAVGSMTALAAGVYASREGARFGFRQLEKYIGQPSLIRETSRGAFWNPKPAAAASTVASKEGASGILGDVVLAESLQERVQRLAMSTANTKRHAAPFRNILFYGPPGTGKTMAAKRLARYSGLDYALMTGGDVAPLGATAVTKIHEMFDWASTSRKGLLLFIDEADAFLAKRGSDVAGTETRAALNALLYRTGEMNRDVVMVLATNRPEDLDKAVLDRMDEALEIGLPDLAARKRMVKLYFDKLIVRGADAGDDAPAKSFIGGLFRRSKPERPIPVKDITDADLDEVATATEGLSGREISKLMAAVQAAAHGSVDGACTKAMLEEVTQTKLVEHERKAQWAK</sequence>
<comment type="similarity">
    <text evidence="10">Belongs to the AAA ATPase family.</text>
</comment>
<evidence type="ECO:0000256" key="7">
    <source>
        <dbReference type="ARBA" id="ARBA00023128"/>
    </source>
</evidence>
<organism evidence="13">
    <name type="scientific">Ostreococcus mediterraneus</name>
    <dbReference type="NCBI Taxonomy" id="1486918"/>
    <lineage>
        <taxon>Eukaryota</taxon>
        <taxon>Viridiplantae</taxon>
        <taxon>Chlorophyta</taxon>
        <taxon>Mamiellophyceae</taxon>
        <taxon>Mamiellales</taxon>
        <taxon>Bathycoccaceae</taxon>
        <taxon>Ostreococcus</taxon>
    </lineage>
</organism>
<proteinExistence type="inferred from homology"/>
<evidence type="ECO:0000259" key="12">
    <source>
        <dbReference type="SMART" id="SM00382"/>
    </source>
</evidence>